<reference evidence="6" key="1">
    <citation type="submission" date="2022-01" db="EMBL/GenBank/DDBJ databases">
        <authorList>
            <person name="King R."/>
        </authorList>
    </citation>
    <scope>NUCLEOTIDE SEQUENCE</scope>
</reference>
<dbReference type="OrthoDB" id="6760972at2759"/>
<dbReference type="EMBL" id="OU896709">
    <property type="protein sequence ID" value="CAH1159815.1"/>
    <property type="molecule type" value="Genomic_DNA"/>
</dbReference>
<feature type="transmembrane region" description="Helical" evidence="5">
    <location>
        <begin position="35"/>
        <end position="61"/>
    </location>
</feature>
<organism evidence="6 7">
    <name type="scientific">Phaedon cochleariae</name>
    <name type="common">Mustard beetle</name>
    <dbReference type="NCBI Taxonomy" id="80249"/>
    <lineage>
        <taxon>Eukaryota</taxon>
        <taxon>Metazoa</taxon>
        <taxon>Ecdysozoa</taxon>
        <taxon>Arthropoda</taxon>
        <taxon>Hexapoda</taxon>
        <taxon>Insecta</taxon>
        <taxon>Pterygota</taxon>
        <taxon>Neoptera</taxon>
        <taxon>Endopterygota</taxon>
        <taxon>Coleoptera</taxon>
        <taxon>Polyphaga</taxon>
        <taxon>Cucujiformia</taxon>
        <taxon>Chrysomeloidea</taxon>
        <taxon>Chrysomelidae</taxon>
        <taxon>Chrysomelinae</taxon>
        <taxon>Chrysomelini</taxon>
        <taxon>Phaedon</taxon>
    </lineage>
</organism>
<accession>A0A9P0GV45</accession>
<feature type="transmembrane region" description="Helical" evidence="5">
    <location>
        <begin position="235"/>
        <end position="257"/>
    </location>
</feature>
<dbReference type="PANTHER" id="PTHR19282:SF544">
    <property type="entry name" value="TETRASPANIN"/>
    <property type="match status" value="1"/>
</dbReference>
<keyword evidence="3 5" id="KW-1133">Transmembrane helix</keyword>
<dbReference type="InterPro" id="IPR008952">
    <property type="entry name" value="Tetraspanin_EC2_sf"/>
</dbReference>
<dbReference type="InterPro" id="IPR018499">
    <property type="entry name" value="Tetraspanin/Peripherin"/>
</dbReference>
<evidence type="ECO:0000313" key="6">
    <source>
        <dbReference type="EMBL" id="CAH1159815.1"/>
    </source>
</evidence>
<feature type="transmembrane region" description="Helical" evidence="5">
    <location>
        <begin position="76"/>
        <end position="97"/>
    </location>
</feature>
<gene>
    <name evidence="6" type="ORF">PHAECO_LOCUS7477</name>
</gene>
<keyword evidence="4 5" id="KW-0472">Membrane</keyword>
<evidence type="ECO:0000256" key="3">
    <source>
        <dbReference type="ARBA" id="ARBA00022989"/>
    </source>
</evidence>
<feature type="transmembrane region" description="Helical" evidence="5">
    <location>
        <begin position="109"/>
        <end position="131"/>
    </location>
</feature>
<evidence type="ECO:0000256" key="5">
    <source>
        <dbReference type="SAM" id="Phobius"/>
    </source>
</evidence>
<proteinExistence type="predicted"/>
<reference evidence="6" key="2">
    <citation type="submission" date="2022-10" db="EMBL/GenBank/DDBJ databases">
        <authorList>
            <consortium name="ENA_rothamsted_submissions"/>
            <consortium name="culmorum"/>
            <person name="King R."/>
        </authorList>
    </citation>
    <scope>NUCLEOTIDE SEQUENCE</scope>
</reference>
<dbReference type="GO" id="GO:0005886">
    <property type="term" value="C:plasma membrane"/>
    <property type="evidence" value="ECO:0007669"/>
    <property type="project" value="TreeGrafter"/>
</dbReference>
<keyword evidence="2 5" id="KW-0812">Transmembrane</keyword>
<protein>
    <recommendedName>
        <fullName evidence="8">Tetraspanin</fullName>
    </recommendedName>
</protein>
<evidence type="ECO:0000256" key="2">
    <source>
        <dbReference type="ARBA" id="ARBA00022692"/>
    </source>
</evidence>
<evidence type="ECO:0008006" key="8">
    <source>
        <dbReference type="Google" id="ProtNLM"/>
    </source>
</evidence>
<dbReference type="Pfam" id="PF00335">
    <property type="entry name" value="Tetraspanin"/>
    <property type="match status" value="1"/>
</dbReference>
<name>A0A9P0GV45_PHACE</name>
<keyword evidence="7" id="KW-1185">Reference proteome</keyword>
<sequence length="260" mass="29320">MRKSSSLDSWSPRRKKNKPLVIPQSQCGRNVNETCWLMCFISVITLASGLILIGLSIWSIIKKLPYVQLVKIRVDIPYFTLPAGILCIPGSWIAASIHNNKNRFQFLPLMWILTIIITALLVTGSIMGIMYEKGPNRELSSSLGNHDLNSSVYPSFLSYNSSWYAKNSWDSTQRRFECCGVYNQSDWSKNGLKIPCSCCGNNGTCDVSNSFPEGCLDSLSRELTWDKNIMKSHCYMMSVIQIGLGIMMIAVHICTILKRR</sequence>
<dbReference type="CDD" id="cd03127">
    <property type="entry name" value="tetraspanin_LEL"/>
    <property type="match status" value="1"/>
</dbReference>
<dbReference type="SUPFAM" id="SSF48652">
    <property type="entry name" value="Tetraspanin"/>
    <property type="match status" value="1"/>
</dbReference>
<evidence type="ECO:0000256" key="4">
    <source>
        <dbReference type="ARBA" id="ARBA00023136"/>
    </source>
</evidence>
<dbReference type="Proteomes" id="UP001153737">
    <property type="component" value="Chromosome 3"/>
</dbReference>
<evidence type="ECO:0000256" key="1">
    <source>
        <dbReference type="ARBA" id="ARBA00004141"/>
    </source>
</evidence>
<dbReference type="PANTHER" id="PTHR19282">
    <property type="entry name" value="TETRASPANIN"/>
    <property type="match status" value="1"/>
</dbReference>
<evidence type="ECO:0000313" key="7">
    <source>
        <dbReference type="Proteomes" id="UP001153737"/>
    </source>
</evidence>
<comment type="subcellular location">
    <subcellularLocation>
        <location evidence="1">Membrane</location>
        <topology evidence="1">Multi-pass membrane protein</topology>
    </subcellularLocation>
</comment>
<dbReference type="AlphaFoldDB" id="A0A9P0GV45"/>
<dbReference type="Gene3D" id="1.10.1450.10">
    <property type="entry name" value="Tetraspanin"/>
    <property type="match status" value="1"/>
</dbReference>